<dbReference type="SUPFAM" id="SSF47459">
    <property type="entry name" value="HLH, helix-loop-helix DNA-binding domain"/>
    <property type="match status" value="1"/>
</dbReference>
<dbReference type="InterPro" id="IPR036638">
    <property type="entry name" value="HLH_DNA-bd_sf"/>
</dbReference>
<evidence type="ECO:0000313" key="5">
    <source>
        <dbReference type="EMBL" id="KAK9274773.1"/>
    </source>
</evidence>
<keyword evidence="3" id="KW-0804">Transcription</keyword>
<evidence type="ECO:0000256" key="1">
    <source>
        <dbReference type="ARBA" id="ARBA00004123"/>
    </source>
</evidence>
<dbReference type="EMBL" id="JBBPBK010000011">
    <property type="protein sequence ID" value="KAK9274773.1"/>
    <property type="molecule type" value="Genomic_DNA"/>
</dbReference>
<dbReference type="AlphaFoldDB" id="A0AAP0RBX1"/>
<keyword evidence="2" id="KW-0805">Transcription regulation</keyword>
<evidence type="ECO:0000256" key="2">
    <source>
        <dbReference type="ARBA" id="ARBA00023015"/>
    </source>
</evidence>
<evidence type="ECO:0000256" key="4">
    <source>
        <dbReference type="ARBA" id="ARBA00023242"/>
    </source>
</evidence>
<name>A0AAP0RBX1_LIQFO</name>
<dbReference type="GO" id="GO:0005634">
    <property type="term" value="C:nucleus"/>
    <property type="evidence" value="ECO:0007669"/>
    <property type="project" value="UniProtKB-SubCell"/>
</dbReference>
<organism evidence="5 6">
    <name type="scientific">Liquidambar formosana</name>
    <name type="common">Formosan gum</name>
    <dbReference type="NCBI Taxonomy" id="63359"/>
    <lineage>
        <taxon>Eukaryota</taxon>
        <taxon>Viridiplantae</taxon>
        <taxon>Streptophyta</taxon>
        <taxon>Embryophyta</taxon>
        <taxon>Tracheophyta</taxon>
        <taxon>Spermatophyta</taxon>
        <taxon>Magnoliopsida</taxon>
        <taxon>eudicotyledons</taxon>
        <taxon>Gunneridae</taxon>
        <taxon>Pentapetalae</taxon>
        <taxon>Saxifragales</taxon>
        <taxon>Altingiaceae</taxon>
        <taxon>Liquidambar</taxon>
    </lineage>
</organism>
<keyword evidence="6" id="KW-1185">Reference proteome</keyword>
<comment type="subcellular location">
    <subcellularLocation>
        <location evidence="1">Nucleus</location>
    </subcellularLocation>
</comment>
<dbReference type="GO" id="GO:0006355">
    <property type="term" value="P:regulation of DNA-templated transcription"/>
    <property type="evidence" value="ECO:0007669"/>
    <property type="project" value="InterPro"/>
</dbReference>
<proteinExistence type="predicted"/>
<dbReference type="Proteomes" id="UP001415857">
    <property type="component" value="Unassembled WGS sequence"/>
</dbReference>
<evidence type="ECO:0000313" key="6">
    <source>
        <dbReference type="Proteomes" id="UP001415857"/>
    </source>
</evidence>
<evidence type="ECO:0000256" key="3">
    <source>
        <dbReference type="ARBA" id="ARBA00023163"/>
    </source>
</evidence>
<keyword evidence="4" id="KW-0539">Nucleus</keyword>
<dbReference type="CDD" id="cd11444">
    <property type="entry name" value="bHLH_AtIBH1_like"/>
    <property type="match status" value="1"/>
</dbReference>
<reference evidence="5 6" key="1">
    <citation type="journal article" date="2024" name="Plant J.">
        <title>Genome sequences and population genomics reveal climatic adaptation and genomic divergence between two closely related sweetgum species.</title>
        <authorList>
            <person name="Xu W.Q."/>
            <person name="Ren C.Q."/>
            <person name="Zhang X.Y."/>
            <person name="Comes H.P."/>
            <person name="Liu X.H."/>
            <person name="Li Y.G."/>
            <person name="Kettle C.J."/>
            <person name="Jalonen R."/>
            <person name="Gaisberger H."/>
            <person name="Ma Y.Z."/>
            <person name="Qiu Y.X."/>
        </authorList>
    </citation>
    <scope>NUCLEOTIDE SEQUENCE [LARGE SCALE GENOMIC DNA]</scope>
    <source>
        <strain evidence="5">Hangzhou</strain>
    </source>
</reference>
<sequence length="111" mass="13125">MRRMRRGQFDMRGKKRRVKLSFIKSTKAIKSPIQRKLKQLQRIIPGCHEKMDTETLFRRTENYIFLLEFQGLDVRILESHKRVTLPLSLAKFPPQGINALELSSKSRGVYH</sequence>
<accession>A0AAP0RBX1</accession>
<dbReference type="GO" id="GO:0046983">
    <property type="term" value="F:protein dimerization activity"/>
    <property type="evidence" value="ECO:0007669"/>
    <property type="project" value="InterPro"/>
</dbReference>
<comment type="caution">
    <text evidence="5">The sequence shown here is derived from an EMBL/GenBank/DDBJ whole genome shotgun (WGS) entry which is preliminary data.</text>
</comment>
<protein>
    <submittedName>
        <fullName evidence="5">Uncharacterized protein</fullName>
    </submittedName>
</protein>
<gene>
    <name evidence="5" type="ORF">L1049_022025</name>
</gene>
<dbReference type="InterPro" id="IPR044549">
    <property type="entry name" value="bHLH_AtIBH1-like"/>
</dbReference>